<protein>
    <submittedName>
        <fullName evidence="2">Uncharacterized protein</fullName>
    </submittedName>
</protein>
<organism evidence="2 3">
    <name type="scientific">Aureococcus anophagefferens</name>
    <name type="common">Harmful bloom alga</name>
    <dbReference type="NCBI Taxonomy" id="44056"/>
    <lineage>
        <taxon>Eukaryota</taxon>
        <taxon>Sar</taxon>
        <taxon>Stramenopiles</taxon>
        <taxon>Ochrophyta</taxon>
        <taxon>Pelagophyceae</taxon>
        <taxon>Pelagomonadales</taxon>
        <taxon>Pelagomonadaceae</taxon>
        <taxon>Aureococcus</taxon>
    </lineage>
</organism>
<comment type="caution">
    <text evidence="2">The sequence shown here is derived from an EMBL/GenBank/DDBJ whole genome shotgun (WGS) entry which is preliminary data.</text>
</comment>
<dbReference type="EMBL" id="JBBJCI010000292">
    <property type="protein sequence ID" value="KAK7235536.1"/>
    <property type="molecule type" value="Genomic_DNA"/>
</dbReference>
<sequence length="461" mass="49462">MGRPLRRAALAACWLAAAFELPSDAPPCVVELPGVGLVATQVDLVSPTHRSRWPLGDPVPLSFLVEVQPSELAAYDGLLFCAGLDGEAPKCAPLGRIAPAPLRGLAAGEHAVEAYLVVDDERRTRVDCNLRDHDAVTFFVDEAPPPFPLRVVRGPQVVVRIEAAGACPAAVDARLRHAESGATVDAQCLEYKGAFECVAAVAEPGIYEVFALLGDGGDVASAPRHEVRVFGAFGTAAASLVAVTAADDGYFRRLANLVGSLHFWEPGLAVDFYDLGLAPANAAAARGWADVRVRRLPERGAPGGLPAHVYDEVHLVGWKFWVVLDALERDARVLWLDANAELRRPLDAVRAGAAKGRCNIASMRVRAALDADGHFFTVAGLYPADAVNNTNNRRDQSAFNAALCALRNRGDDDLFCRADRRFWMWKGQSAFVPADDPGDWNDMVLYSRRGRGAAYVPRGGG</sequence>
<evidence type="ECO:0000313" key="2">
    <source>
        <dbReference type="EMBL" id="KAK7235536.1"/>
    </source>
</evidence>
<feature type="signal peptide" evidence="1">
    <location>
        <begin position="1"/>
        <end position="25"/>
    </location>
</feature>
<keyword evidence="3" id="KW-1185">Reference proteome</keyword>
<name>A0ABR1FQ50_AURAN</name>
<keyword evidence="1" id="KW-0732">Signal</keyword>
<reference evidence="2 3" key="1">
    <citation type="submission" date="2024-03" db="EMBL/GenBank/DDBJ databases">
        <title>Aureococcus anophagefferens CCMP1851 and Kratosvirus quantuckense: Draft genome of a second virus-susceptible host strain in the model system.</title>
        <authorList>
            <person name="Chase E."/>
            <person name="Truchon A.R."/>
            <person name="Schepens W."/>
            <person name="Wilhelm S.W."/>
        </authorList>
    </citation>
    <scope>NUCLEOTIDE SEQUENCE [LARGE SCALE GENOMIC DNA]</scope>
    <source>
        <strain evidence="2 3">CCMP1851</strain>
    </source>
</reference>
<feature type="chain" id="PRO_5046262178" evidence="1">
    <location>
        <begin position="26"/>
        <end position="461"/>
    </location>
</feature>
<proteinExistence type="predicted"/>
<evidence type="ECO:0000313" key="3">
    <source>
        <dbReference type="Proteomes" id="UP001363151"/>
    </source>
</evidence>
<accession>A0ABR1FQ50</accession>
<gene>
    <name evidence="2" type="ORF">SO694_00069199</name>
</gene>
<dbReference type="Proteomes" id="UP001363151">
    <property type="component" value="Unassembled WGS sequence"/>
</dbReference>
<evidence type="ECO:0000256" key="1">
    <source>
        <dbReference type="SAM" id="SignalP"/>
    </source>
</evidence>